<dbReference type="InterPro" id="IPR029056">
    <property type="entry name" value="Ribokinase-like"/>
</dbReference>
<dbReference type="GO" id="GO:0016301">
    <property type="term" value="F:kinase activity"/>
    <property type="evidence" value="ECO:0007669"/>
    <property type="project" value="UniProtKB-KW"/>
</dbReference>
<keyword evidence="6" id="KW-1185">Reference proteome</keyword>
<dbReference type="SUPFAM" id="SSF53613">
    <property type="entry name" value="Ribokinase-like"/>
    <property type="match status" value="1"/>
</dbReference>
<keyword evidence="3 5" id="KW-0418">Kinase</keyword>
<evidence type="ECO:0000259" key="4">
    <source>
        <dbReference type="Pfam" id="PF00294"/>
    </source>
</evidence>
<dbReference type="Pfam" id="PF00294">
    <property type="entry name" value="PfkB"/>
    <property type="match status" value="1"/>
</dbReference>
<evidence type="ECO:0000256" key="2">
    <source>
        <dbReference type="ARBA" id="ARBA00022679"/>
    </source>
</evidence>
<evidence type="ECO:0000256" key="3">
    <source>
        <dbReference type="ARBA" id="ARBA00022777"/>
    </source>
</evidence>
<feature type="domain" description="Carbohydrate kinase PfkB" evidence="4">
    <location>
        <begin position="44"/>
        <end position="317"/>
    </location>
</feature>
<evidence type="ECO:0000313" key="6">
    <source>
        <dbReference type="Proteomes" id="UP001596492"/>
    </source>
</evidence>
<reference evidence="6" key="1">
    <citation type="journal article" date="2019" name="Int. J. Syst. Evol. Microbiol.">
        <title>The Global Catalogue of Microorganisms (GCM) 10K type strain sequencing project: providing services to taxonomists for standard genome sequencing and annotation.</title>
        <authorList>
            <consortium name="The Broad Institute Genomics Platform"/>
            <consortium name="The Broad Institute Genome Sequencing Center for Infectious Disease"/>
            <person name="Wu L."/>
            <person name="Ma J."/>
        </authorList>
    </citation>
    <scope>NUCLEOTIDE SEQUENCE [LARGE SCALE GENOMIC DNA]</scope>
    <source>
        <strain evidence="6">CCUG 51308</strain>
    </source>
</reference>
<gene>
    <name evidence="5" type="ORF">ACFQS8_12150</name>
</gene>
<dbReference type="InterPro" id="IPR011611">
    <property type="entry name" value="PfkB_dom"/>
</dbReference>
<dbReference type="Gene3D" id="3.40.1190.20">
    <property type="match status" value="1"/>
</dbReference>
<dbReference type="PANTHER" id="PTHR43320:SF3">
    <property type="entry name" value="CARBOHYDRATE KINASE PFKB DOMAIN-CONTAINING PROTEIN"/>
    <property type="match status" value="1"/>
</dbReference>
<evidence type="ECO:0000256" key="1">
    <source>
        <dbReference type="ARBA" id="ARBA00010688"/>
    </source>
</evidence>
<accession>A0ABW2IN25</accession>
<evidence type="ECO:0000313" key="5">
    <source>
        <dbReference type="EMBL" id="MFC7292374.1"/>
    </source>
</evidence>
<dbReference type="PANTHER" id="PTHR43320">
    <property type="entry name" value="SUGAR KINASE"/>
    <property type="match status" value="1"/>
</dbReference>
<comment type="caution">
    <text evidence="5">The sequence shown here is derived from an EMBL/GenBank/DDBJ whole genome shotgun (WGS) entry which is preliminary data.</text>
</comment>
<organism evidence="5 6">
    <name type="scientific">Hirschia litorea</name>
    <dbReference type="NCBI Taxonomy" id="1199156"/>
    <lineage>
        <taxon>Bacteria</taxon>
        <taxon>Pseudomonadati</taxon>
        <taxon>Pseudomonadota</taxon>
        <taxon>Alphaproteobacteria</taxon>
        <taxon>Hyphomonadales</taxon>
        <taxon>Hyphomonadaceae</taxon>
        <taxon>Hirschia</taxon>
    </lineage>
</organism>
<keyword evidence="2" id="KW-0808">Transferase</keyword>
<name>A0ABW2IN25_9PROT</name>
<dbReference type="RefSeq" id="WP_382167754.1">
    <property type="nucleotide sequence ID" value="NZ_JBHTBR010000005.1"/>
</dbReference>
<dbReference type="EMBL" id="JBHTBR010000005">
    <property type="protein sequence ID" value="MFC7292374.1"/>
    <property type="molecule type" value="Genomic_DNA"/>
</dbReference>
<dbReference type="Proteomes" id="UP001596492">
    <property type="component" value="Unassembled WGS sequence"/>
</dbReference>
<dbReference type="InterPro" id="IPR052700">
    <property type="entry name" value="Carb_kinase_PfkB-like"/>
</dbReference>
<comment type="similarity">
    <text evidence="1">Belongs to the carbohydrate kinase PfkB family.</text>
</comment>
<proteinExistence type="inferred from homology"/>
<dbReference type="CDD" id="cd01168">
    <property type="entry name" value="adenosine_kinase"/>
    <property type="match status" value="1"/>
</dbReference>
<protein>
    <submittedName>
        <fullName evidence="5">Adenosine kinase</fullName>
    </submittedName>
</protein>
<sequence length="334" mass="36032">MTETKFDVIALGNAIMDVIASVDDQFLIDKDIAKARMNLIDQERTDYLYSALPEDRVETSGGSAGNTIACLLSFGAKAAFMGKVANDEIGAAYVNDMERIGAVFSGSPLVDSVATARCMIAVTPDGERSMNTFLGASTEFAAEDVDQDLIEQSEWLYLEGYLFDKPAAKTAFVRAAEIAKAAGRKVAVTMSDVFCVERHRDAFRHLVKNYVDLVFANEEELLALYETDDFDAAVDMLKAETEFAAITRSSKGSVVVDSKTRMNVPTKPLDKVVDATGAGDAYAGGFFFGLSQGVNLETCARLGHLAASEVISHYGPRPEANLRELAIAADLIQA</sequence>